<gene>
    <name evidence="4" type="ORF">POJ06DRAFT_256439</name>
</gene>
<comment type="caution">
    <text evidence="4">The sequence shown here is derived from an EMBL/GenBank/DDBJ whole genome shotgun (WGS) entry which is preliminary data.</text>
</comment>
<reference evidence="4" key="1">
    <citation type="submission" date="2023-03" db="EMBL/GenBank/DDBJ databases">
        <title>Near-Complete genome sequence of Lipomyces tetrasporous NRRL Y-64009, an oleaginous yeast capable of growing on lignocellulosic hydrolysates.</title>
        <authorList>
            <consortium name="Lawrence Berkeley National Laboratory"/>
            <person name="Jagtap S.S."/>
            <person name="Liu J.-J."/>
            <person name="Walukiewicz H.E."/>
            <person name="Pangilinan J."/>
            <person name="Lipzen A."/>
            <person name="Ahrendt S."/>
            <person name="Koriabine M."/>
            <person name="Cobaugh K."/>
            <person name="Salamov A."/>
            <person name="Yoshinaga Y."/>
            <person name="Ng V."/>
            <person name="Daum C."/>
            <person name="Grigoriev I.V."/>
            <person name="Slininger P.J."/>
            <person name="Dien B.S."/>
            <person name="Jin Y.-S."/>
            <person name="Rao C.V."/>
        </authorList>
    </citation>
    <scope>NUCLEOTIDE SEQUENCE</scope>
    <source>
        <strain evidence="4">NRRL Y-64009</strain>
    </source>
</reference>
<evidence type="ECO:0000313" key="4">
    <source>
        <dbReference type="EMBL" id="KAJ8099249.1"/>
    </source>
</evidence>
<accession>A0AAD7VS27</accession>
<keyword evidence="3" id="KW-1133">Transmembrane helix</keyword>
<organism evidence="4 5">
    <name type="scientific">Lipomyces tetrasporus</name>
    <dbReference type="NCBI Taxonomy" id="54092"/>
    <lineage>
        <taxon>Eukaryota</taxon>
        <taxon>Fungi</taxon>
        <taxon>Dikarya</taxon>
        <taxon>Ascomycota</taxon>
        <taxon>Saccharomycotina</taxon>
        <taxon>Lipomycetes</taxon>
        <taxon>Lipomycetales</taxon>
        <taxon>Lipomycetaceae</taxon>
        <taxon>Lipomyces</taxon>
    </lineage>
</organism>
<evidence type="ECO:0000256" key="1">
    <source>
        <dbReference type="ARBA" id="ARBA00008325"/>
    </source>
</evidence>
<protein>
    <submittedName>
        <fullName evidence="4">Uncharacterized protein</fullName>
    </submittedName>
</protein>
<dbReference type="Pfam" id="PF09435">
    <property type="entry name" value="DUF2015"/>
    <property type="match status" value="1"/>
</dbReference>
<dbReference type="EMBL" id="JARPMG010000007">
    <property type="protein sequence ID" value="KAJ8099249.1"/>
    <property type="molecule type" value="Genomic_DNA"/>
</dbReference>
<dbReference type="PANTHER" id="PTHR28023">
    <property type="entry name" value="UPF0357 PROTEIN YCL012C"/>
    <property type="match status" value="1"/>
</dbReference>
<evidence type="ECO:0000256" key="2">
    <source>
        <dbReference type="ARBA" id="ARBA00022729"/>
    </source>
</evidence>
<keyword evidence="3" id="KW-0472">Membrane</keyword>
<dbReference type="GeneID" id="80883181"/>
<evidence type="ECO:0000256" key="3">
    <source>
        <dbReference type="SAM" id="Phobius"/>
    </source>
</evidence>
<proteinExistence type="inferred from homology"/>
<dbReference type="AlphaFoldDB" id="A0AAD7VS27"/>
<dbReference type="RefSeq" id="XP_056042699.1">
    <property type="nucleotide sequence ID" value="XM_056188015.1"/>
</dbReference>
<keyword evidence="3" id="KW-0812">Transmembrane</keyword>
<dbReference type="Proteomes" id="UP001217417">
    <property type="component" value="Unassembled WGS sequence"/>
</dbReference>
<evidence type="ECO:0000313" key="5">
    <source>
        <dbReference type="Proteomes" id="UP001217417"/>
    </source>
</evidence>
<feature type="transmembrane region" description="Helical" evidence="3">
    <location>
        <begin position="12"/>
        <end position="29"/>
    </location>
</feature>
<dbReference type="PANTHER" id="PTHR28023:SF1">
    <property type="entry name" value="UPF0357 PROTEIN YCL012C"/>
    <property type="match status" value="1"/>
</dbReference>
<comment type="similarity">
    <text evidence="1">Belongs to the UPF0357 family.</text>
</comment>
<name>A0AAD7VS27_9ASCO</name>
<sequence>MKDAGMDYTSTASWAMFFAVFIAMALYATRKRWEPFAREHIPLYNRLLPMTTHLRGRAGAGYLPGSVTTGALPLGTLLPISNQPPTSVSHAPGTFQQDVASGLTSDTFDLHSNVANGDDRGGLSDDSKAEIQGIMREMHVGFDEARSLYTSRVMDRNGIGPDGRPRDSRAVFFS</sequence>
<keyword evidence="2" id="KW-0732">Signal</keyword>
<keyword evidence="5" id="KW-1185">Reference proteome</keyword>
<dbReference type="InterPro" id="IPR018559">
    <property type="entry name" value="DUF2015"/>
</dbReference>